<accession>A0A816BBX1</accession>
<sequence length="119" mass="13890">MRKVGILDEFLAIVKHESKRNQQLTSVLAKFGIKIDAQFYRQLIQHDLLTPLVEVVKEIHYDRQVKELDSLKRSYDESDASGDEEDQSSKRLKLTQEYLTDHIPELFSLPSLNDNEDDE</sequence>
<proteinExistence type="predicted"/>
<comment type="caution">
    <text evidence="3">The sequence shown here is derived from an EMBL/GenBank/DDBJ whole genome shotgun (WGS) entry which is preliminary data.</text>
</comment>
<evidence type="ECO:0000256" key="1">
    <source>
        <dbReference type="SAM" id="MobiDB-lite"/>
    </source>
</evidence>
<dbReference type="EMBL" id="CAJNOR010006906">
    <property type="protein sequence ID" value="CAF1606282.1"/>
    <property type="molecule type" value="Genomic_DNA"/>
</dbReference>
<dbReference type="Proteomes" id="UP000663828">
    <property type="component" value="Unassembled WGS sequence"/>
</dbReference>
<name>A0A816BBX1_ADIRI</name>
<feature type="region of interest" description="Disordered" evidence="1">
    <location>
        <begin position="72"/>
        <end position="91"/>
    </location>
</feature>
<gene>
    <name evidence="2" type="ORF">EDS130_LOCUS42769</name>
    <name evidence="3" type="ORF">XAT740_LOCUS48317</name>
</gene>
<feature type="compositionally biased region" description="Acidic residues" evidence="1">
    <location>
        <begin position="77"/>
        <end position="86"/>
    </location>
</feature>
<protein>
    <submittedName>
        <fullName evidence="3">Uncharacterized protein</fullName>
    </submittedName>
</protein>
<organism evidence="3 4">
    <name type="scientific">Adineta ricciae</name>
    <name type="common">Rotifer</name>
    <dbReference type="NCBI Taxonomy" id="249248"/>
    <lineage>
        <taxon>Eukaryota</taxon>
        <taxon>Metazoa</taxon>
        <taxon>Spiralia</taxon>
        <taxon>Gnathifera</taxon>
        <taxon>Rotifera</taxon>
        <taxon>Eurotatoria</taxon>
        <taxon>Bdelloidea</taxon>
        <taxon>Adinetida</taxon>
        <taxon>Adinetidae</taxon>
        <taxon>Adineta</taxon>
    </lineage>
</organism>
<dbReference type="AlphaFoldDB" id="A0A816BBX1"/>
<keyword evidence="4" id="KW-1185">Reference proteome</keyword>
<evidence type="ECO:0000313" key="3">
    <source>
        <dbReference type="EMBL" id="CAF1606282.1"/>
    </source>
</evidence>
<reference evidence="3" key="1">
    <citation type="submission" date="2021-02" db="EMBL/GenBank/DDBJ databases">
        <authorList>
            <person name="Nowell W R."/>
        </authorList>
    </citation>
    <scope>NUCLEOTIDE SEQUENCE</scope>
</reference>
<dbReference type="EMBL" id="CAJNOJ010000646">
    <property type="protein sequence ID" value="CAF1503258.1"/>
    <property type="molecule type" value="Genomic_DNA"/>
</dbReference>
<evidence type="ECO:0000313" key="4">
    <source>
        <dbReference type="Proteomes" id="UP000663828"/>
    </source>
</evidence>
<evidence type="ECO:0000313" key="2">
    <source>
        <dbReference type="EMBL" id="CAF1503258.1"/>
    </source>
</evidence>
<dbReference type="Proteomes" id="UP000663852">
    <property type="component" value="Unassembled WGS sequence"/>
</dbReference>